<dbReference type="GO" id="GO:0006094">
    <property type="term" value="P:gluconeogenesis"/>
    <property type="evidence" value="ECO:0007669"/>
    <property type="project" value="UniProtKB-UniPathway"/>
</dbReference>
<organism evidence="4 5">
    <name type="scientific">Candidatus Nomurabacteria bacterium GW2011_GWB1_47_6</name>
    <dbReference type="NCBI Taxonomy" id="1618749"/>
    <lineage>
        <taxon>Bacteria</taxon>
        <taxon>Candidatus Nomuraibacteriota</taxon>
    </lineage>
</organism>
<proteinExistence type="inferred from homology"/>
<gene>
    <name evidence="4" type="ORF">UY01_C0001G0017</name>
</gene>
<keyword evidence="3" id="KW-0324">Glycolysis</keyword>
<dbReference type="UniPathway" id="UPA00138"/>
<dbReference type="GO" id="GO:0005829">
    <property type="term" value="C:cytosol"/>
    <property type="evidence" value="ECO:0007669"/>
    <property type="project" value="TreeGrafter"/>
</dbReference>
<dbReference type="PANTHER" id="PTHR21139">
    <property type="entry name" value="TRIOSEPHOSPHATE ISOMERASE"/>
    <property type="match status" value="1"/>
</dbReference>
<dbReference type="EC" id="5.3.1.1" evidence="3"/>
<dbReference type="Pfam" id="PF00121">
    <property type="entry name" value="TIM"/>
    <property type="match status" value="1"/>
</dbReference>
<dbReference type="InterPro" id="IPR000652">
    <property type="entry name" value="Triosephosphate_isomerase"/>
</dbReference>
<dbReference type="SUPFAM" id="SSF51351">
    <property type="entry name" value="Triosephosphate isomerase (TIM)"/>
    <property type="match status" value="1"/>
</dbReference>
<dbReference type="NCBIfam" id="TIGR00419">
    <property type="entry name" value="tim"/>
    <property type="match status" value="1"/>
</dbReference>
<reference evidence="4 5" key="1">
    <citation type="journal article" date="2015" name="Nature">
        <title>rRNA introns, odd ribosomes, and small enigmatic genomes across a large radiation of phyla.</title>
        <authorList>
            <person name="Brown C.T."/>
            <person name="Hug L.A."/>
            <person name="Thomas B.C."/>
            <person name="Sharon I."/>
            <person name="Castelle C.J."/>
            <person name="Singh A."/>
            <person name="Wilkins M.J."/>
            <person name="Williams K.H."/>
            <person name="Banfield J.F."/>
        </authorList>
    </citation>
    <scope>NUCLEOTIDE SEQUENCE [LARGE SCALE GENOMIC DNA]</scope>
</reference>
<dbReference type="UniPathway" id="UPA00109">
    <property type="reaction ID" value="UER00189"/>
</dbReference>
<sequence>MPNKRIVVANWKMNPLTEKEAEKLWTAVARNISALRKTEVVICPPFIYLSKIKKLSRKILLGSQDAFWGNTGAFTGEVSSEMLYLSGARYVILGHSERRARGETDADINKKIKSALDSGFRLILCVGETIRDEEHGYFNSVKDQLEAGLQGISKDSLKNIIIAYEPVWALSSTPGRRDAAPEDSSEMAIFIRKVLSDKFGREASRVKILYGGSVNDRDAEGFLTQGGVDGLLVGKASLNAEKFVNIIKISEKMG</sequence>
<keyword evidence="3" id="KW-0312">Gluconeogenesis</keyword>
<name>A0A0G1T275_9BACT</name>
<dbReference type="EMBL" id="LCOJ01000001">
    <property type="protein sequence ID" value="KKU75921.1"/>
    <property type="molecule type" value="Genomic_DNA"/>
</dbReference>
<accession>A0A0G1T275</accession>
<comment type="similarity">
    <text evidence="1 3">Belongs to the triosephosphate isomerase family.</text>
</comment>
<comment type="catalytic activity">
    <reaction evidence="3">
        <text>D-glyceraldehyde 3-phosphate = dihydroxyacetone phosphate</text>
        <dbReference type="Rhea" id="RHEA:18585"/>
        <dbReference type="ChEBI" id="CHEBI:57642"/>
        <dbReference type="ChEBI" id="CHEBI:59776"/>
        <dbReference type="EC" id="5.3.1.1"/>
    </reaction>
</comment>
<dbReference type="GO" id="GO:0019563">
    <property type="term" value="P:glycerol catabolic process"/>
    <property type="evidence" value="ECO:0007669"/>
    <property type="project" value="TreeGrafter"/>
</dbReference>
<dbReference type="GO" id="GO:0006096">
    <property type="term" value="P:glycolytic process"/>
    <property type="evidence" value="ECO:0007669"/>
    <property type="project" value="UniProtKB-UniRule"/>
</dbReference>
<dbReference type="InterPro" id="IPR035990">
    <property type="entry name" value="TIM_sf"/>
</dbReference>
<dbReference type="PROSITE" id="PS51440">
    <property type="entry name" value="TIM_2"/>
    <property type="match status" value="1"/>
</dbReference>
<dbReference type="AlphaFoldDB" id="A0A0G1T275"/>
<dbReference type="GO" id="GO:0004807">
    <property type="term" value="F:triose-phosphate isomerase activity"/>
    <property type="evidence" value="ECO:0007669"/>
    <property type="project" value="UniProtKB-UniRule"/>
</dbReference>
<evidence type="ECO:0000313" key="5">
    <source>
        <dbReference type="Proteomes" id="UP000034879"/>
    </source>
</evidence>
<comment type="caution">
    <text evidence="4">The sequence shown here is derived from an EMBL/GenBank/DDBJ whole genome shotgun (WGS) entry which is preliminary data.</text>
</comment>
<evidence type="ECO:0000256" key="2">
    <source>
        <dbReference type="ARBA" id="ARBA00023235"/>
    </source>
</evidence>
<comment type="subunit">
    <text evidence="3">Homodimer.</text>
</comment>
<dbReference type="PATRIC" id="fig|1618749.3.peg.17"/>
<dbReference type="GO" id="GO:0046166">
    <property type="term" value="P:glyceraldehyde-3-phosphate biosynthetic process"/>
    <property type="evidence" value="ECO:0007669"/>
    <property type="project" value="TreeGrafter"/>
</dbReference>
<dbReference type="PANTHER" id="PTHR21139:SF42">
    <property type="entry name" value="TRIOSEPHOSPHATE ISOMERASE"/>
    <property type="match status" value="1"/>
</dbReference>
<dbReference type="Gene3D" id="3.20.20.70">
    <property type="entry name" value="Aldolase class I"/>
    <property type="match status" value="1"/>
</dbReference>
<evidence type="ECO:0000256" key="3">
    <source>
        <dbReference type="RuleBase" id="RU363013"/>
    </source>
</evidence>
<comment type="pathway">
    <text evidence="3">Carbohydrate degradation; glycolysis; D-glyceraldehyde 3-phosphate from glycerone phosphate: step 1/1.</text>
</comment>
<evidence type="ECO:0000256" key="1">
    <source>
        <dbReference type="ARBA" id="ARBA00007422"/>
    </source>
</evidence>
<comment type="subcellular location">
    <subcellularLocation>
        <location evidence="3">Cytoplasm</location>
    </subcellularLocation>
</comment>
<dbReference type="Proteomes" id="UP000034879">
    <property type="component" value="Unassembled WGS sequence"/>
</dbReference>
<keyword evidence="2 3" id="KW-0413">Isomerase</keyword>
<dbReference type="InterPro" id="IPR013785">
    <property type="entry name" value="Aldolase_TIM"/>
</dbReference>
<protein>
    <recommendedName>
        <fullName evidence="3">Triosephosphate isomerase</fullName>
        <ecNumber evidence="3">5.3.1.1</ecNumber>
    </recommendedName>
</protein>
<dbReference type="CDD" id="cd00311">
    <property type="entry name" value="TIM"/>
    <property type="match status" value="1"/>
</dbReference>
<keyword evidence="3" id="KW-0963">Cytoplasm</keyword>
<comment type="pathway">
    <text evidence="3">Carbohydrate biosynthesis; gluconeogenesis.</text>
</comment>
<evidence type="ECO:0000313" key="4">
    <source>
        <dbReference type="EMBL" id="KKU75921.1"/>
    </source>
</evidence>